<accession>A0A6A6GIP5</accession>
<organism evidence="2 3">
    <name type="scientific">Elsinoe ampelina</name>
    <dbReference type="NCBI Taxonomy" id="302913"/>
    <lineage>
        <taxon>Eukaryota</taxon>
        <taxon>Fungi</taxon>
        <taxon>Dikarya</taxon>
        <taxon>Ascomycota</taxon>
        <taxon>Pezizomycotina</taxon>
        <taxon>Dothideomycetes</taxon>
        <taxon>Dothideomycetidae</taxon>
        <taxon>Myriangiales</taxon>
        <taxon>Elsinoaceae</taxon>
        <taxon>Elsinoe</taxon>
    </lineage>
</organism>
<keyword evidence="1" id="KW-0732">Signal</keyword>
<proteinExistence type="predicted"/>
<reference evidence="3" key="1">
    <citation type="journal article" date="2020" name="Stud. Mycol.">
        <title>101 Dothideomycetes genomes: A test case for predicting lifestyles and emergence of pathogens.</title>
        <authorList>
            <person name="Haridas S."/>
            <person name="Albert R."/>
            <person name="Binder M."/>
            <person name="Bloem J."/>
            <person name="LaButti K."/>
            <person name="Salamov A."/>
            <person name="Andreopoulos B."/>
            <person name="Baker S."/>
            <person name="Barry K."/>
            <person name="Bills G."/>
            <person name="Bluhm B."/>
            <person name="Cannon C."/>
            <person name="Castanera R."/>
            <person name="Culley D."/>
            <person name="Daum C."/>
            <person name="Ezra D."/>
            <person name="Gonzalez J."/>
            <person name="Henrissat B."/>
            <person name="Kuo A."/>
            <person name="Liang C."/>
            <person name="Lipzen A."/>
            <person name="Lutzoni F."/>
            <person name="Magnuson J."/>
            <person name="Mondo S."/>
            <person name="Nolan M."/>
            <person name="Ohm R."/>
            <person name="Pangilinan J."/>
            <person name="Park H.-J."/>
            <person name="Ramirez L."/>
            <person name="Alfaro M."/>
            <person name="Sun H."/>
            <person name="Tritt A."/>
            <person name="Yoshinaga Y."/>
            <person name="Zwiers L.-H."/>
            <person name="Turgeon B."/>
            <person name="Goodwin S."/>
            <person name="Spatafora J."/>
            <person name="Crous P."/>
            <person name="Grigoriev I."/>
        </authorList>
    </citation>
    <scope>NUCLEOTIDE SEQUENCE [LARGE SCALE GENOMIC DNA]</scope>
    <source>
        <strain evidence="3">CECT 20119</strain>
    </source>
</reference>
<gene>
    <name evidence="2" type="ORF">BDZ85DRAFT_257797</name>
</gene>
<feature type="chain" id="PRO_5025507338" description="Secreted protein" evidence="1">
    <location>
        <begin position="23"/>
        <end position="73"/>
    </location>
</feature>
<dbReference type="EMBL" id="ML992503">
    <property type="protein sequence ID" value="KAF2225612.1"/>
    <property type="molecule type" value="Genomic_DNA"/>
</dbReference>
<evidence type="ECO:0008006" key="4">
    <source>
        <dbReference type="Google" id="ProtNLM"/>
    </source>
</evidence>
<evidence type="ECO:0000313" key="3">
    <source>
        <dbReference type="Proteomes" id="UP000799538"/>
    </source>
</evidence>
<keyword evidence="3" id="KW-1185">Reference proteome</keyword>
<evidence type="ECO:0000256" key="1">
    <source>
        <dbReference type="SAM" id="SignalP"/>
    </source>
</evidence>
<dbReference type="AlphaFoldDB" id="A0A6A6GIP5"/>
<sequence length="73" mass="8123">MEWMLRLLTRVLIGISMRNASGVIMHLSSTAIIHHTVSPPSPPRIPLQTLQLHLHQLPSVYTPASSLPSLHIQ</sequence>
<name>A0A6A6GIP5_9PEZI</name>
<feature type="signal peptide" evidence="1">
    <location>
        <begin position="1"/>
        <end position="22"/>
    </location>
</feature>
<evidence type="ECO:0000313" key="2">
    <source>
        <dbReference type="EMBL" id="KAF2225612.1"/>
    </source>
</evidence>
<protein>
    <recommendedName>
        <fullName evidence="4">Secreted protein</fullName>
    </recommendedName>
</protein>
<dbReference type="Proteomes" id="UP000799538">
    <property type="component" value="Unassembled WGS sequence"/>
</dbReference>